<gene>
    <name evidence="2" type="ORF">SAMN05192586_11241</name>
</gene>
<evidence type="ECO:0000259" key="1">
    <source>
        <dbReference type="PROSITE" id="PS51664"/>
    </source>
</evidence>
<evidence type="ECO:0000313" key="3">
    <source>
        <dbReference type="Proteomes" id="UP000199355"/>
    </source>
</evidence>
<dbReference type="STRING" id="571438.SAMN05192586_11241"/>
<proteinExistence type="predicted"/>
<keyword evidence="2" id="KW-0418">Kinase</keyword>
<feature type="domain" description="YcaO" evidence="1">
    <location>
        <begin position="300"/>
        <end position="623"/>
    </location>
</feature>
<reference evidence="3" key="1">
    <citation type="submission" date="2016-10" db="EMBL/GenBank/DDBJ databases">
        <authorList>
            <person name="Varghese N."/>
            <person name="Submissions S."/>
        </authorList>
    </citation>
    <scope>NUCLEOTIDE SEQUENCE [LARGE SCALE GENOMIC DNA]</scope>
    <source>
        <strain evidence="3">KHC7</strain>
    </source>
</reference>
<protein>
    <submittedName>
        <fullName evidence="2">YcaO-type kinase domain-containing protein</fullName>
    </submittedName>
</protein>
<accession>A0A1G7NPK1</accession>
<organism evidence="2 3">
    <name type="scientific">Desulfovibrio legallii</name>
    <dbReference type="NCBI Taxonomy" id="571438"/>
    <lineage>
        <taxon>Bacteria</taxon>
        <taxon>Pseudomonadati</taxon>
        <taxon>Thermodesulfobacteriota</taxon>
        <taxon>Desulfovibrionia</taxon>
        <taxon>Desulfovibrionales</taxon>
        <taxon>Desulfovibrionaceae</taxon>
        <taxon>Desulfovibrio</taxon>
    </lineage>
</organism>
<dbReference type="Gene3D" id="3.30.1330.230">
    <property type="match status" value="1"/>
</dbReference>
<dbReference type="PROSITE" id="PS51664">
    <property type="entry name" value="YCAO"/>
    <property type="match status" value="1"/>
</dbReference>
<keyword evidence="3" id="KW-1185">Reference proteome</keyword>
<sequence>MAAAFARRQTRALEPRCARPRRKSCKGTAFMSHHIPSAGAAPEPLDYAYTHERTQATTGYFACVPPASLSFEAALERLEATPWDDFLHLHLLRLLGEKSPEDLHALAARCTDPATEGCPRPALAALLRECALLLPGLEGLEAALPPTARDAALEATPAVYLRAAAQPDFAAAAAWSALFRANICEHHPLPRWGETDLPPLFAEERLRAVLADMEAQTGELRRLHARLAADSGPAWRRPPAQETFLRAQDALMEAGLVEGREMRHEASLAPIALLRDWRVDVSVRNGAVRHNLRGTARAYGRGLSLAAARASCAMEIVERASAYVSVEEGGAAAGRIADRKAELPLVRARLSELRAQGREALDPNALPLEAPYTDFPLHWLPARDPAGATVLVPAQAVFLFCNLDEPALFLAGGSTGLASGNTLEEAKVAALTEIAERDAEATTPYRRTRCFCLRSRDPRLQALLEDYAACGVRVQFQDLTTELGLPVYQCFVLGPEGTVVRATGANLCGPRAALAALTETPWPYSPLRSAPPRPSGPGLAGLPVRDLEDLPDLSLPSPAAALRLLEETLTAQGRRPLYVELTRADLGLPVVRALAPGLALTAEWERFSRPGPRLFARYLAAAD</sequence>
<dbReference type="InterPro" id="IPR003776">
    <property type="entry name" value="YcaO-like_dom"/>
</dbReference>
<name>A0A1G7NPK1_9BACT</name>
<dbReference type="Pfam" id="PF02624">
    <property type="entry name" value="YcaO"/>
    <property type="match status" value="1"/>
</dbReference>
<dbReference type="GO" id="GO:0016301">
    <property type="term" value="F:kinase activity"/>
    <property type="evidence" value="ECO:0007669"/>
    <property type="project" value="UniProtKB-KW"/>
</dbReference>
<dbReference type="Proteomes" id="UP000199355">
    <property type="component" value="Unassembled WGS sequence"/>
</dbReference>
<dbReference type="AlphaFoldDB" id="A0A1G7NPK1"/>
<dbReference type="PANTHER" id="PTHR37809:SF1">
    <property type="entry name" value="RIBOSOMAL PROTEIN S12 METHYLTHIOTRANSFERASE ACCESSORY FACTOR YCAO"/>
    <property type="match status" value="1"/>
</dbReference>
<dbReference type="PANTHER" id="PTHR37809">
    <property type="entry name" value="RIBOSOMAL PROTEIN S12 METHYLTHIOTRANSFERASE ACCESSORY FACTOR YCAO"/>
    <property type="match status" value="1"/>
</dbReference>
<evidence type="ECO:0000313" key="2">
    <source>
        <dbReference type="EMBL" id="SDF75903.1"/>
    </source>
</evidence>
<dbReference type="EMBL" id="FNBX01000012">
    <property type="protein sequence ID" value="SDF75903.1"/>
    <property type="molecule type" value="Genomic_DNA"/>
</dbReference>
<keyword evidence="2" id="KW-0808">Transferase</keyword>